<dbReference type="Gene3D" id="1.25.40.10">
    <property type="entry name" value="Tetratricopeptide repeat domain"/>
    <property type="match status" value="1"/>
</dbReference>
<feature type="coiled-coil region" evidence="1">
    <location>
        <begin position="131"/>
        <end position="158"/>
    </location>
</feature>
<dbReference type="PANTHER" id="PTHR47310:SF2">
    <property type="entry name" value="PROTEIN FLUORESCENT IN BLUE LIGHT, CHLOROPLASTIC"/>
    <property type="match status" value="1"/>
</dbReference>
<feature type="region of interest" description="Disordered" evidence="2">
    <location>
        <begin position="29"/>
        <end position="59"/>
    </location>
</feature>
<dbReference type="GO" id="GO:0015995">
    <property type="term" value="P:chlorophyll biosynthetic process"/>
    <property type="evidence" value="ECO:0007669"/>
    <property type="project" value="InterPro"/>
</dbReference>
<reference evidence="3" key="1">
    <citation type="submission" date="2021-01" db="EMBL/GenBank/DDBJ databases">
        <authorList>
            <person name="Corre E."/>
            <person name="Pelletier E."/>
            <person name="Niang G."/>
            <person name="Scheremetjew M."/>
            <person name="Finn R."/>
            <person name="Kale V."/>
            <person name="Holt S."/>
            <person name="Cochrane G."/>
            <person name="Meng A."/>
            <person name="Brown T."/>
            <person name="Cohen L."/>
        </authorList>
    </citation>
    <scope>NUCLEOTIDE SEQUENCE</scope>
    <source>
        <strain evidence="3">CCMP722</strain>
    </source>
</reference>
<keyword evidence="1" id="KW-0175">Coiled coil</keyword>
<proteinExistence type="predicted"/>
<name>A0A7S0RSJ9_9CHLO</name>
<organism evidence="3">
    <name type="scientific">Pyramimonas obovata</name>
    <dbReference type="NCBI Taxonomy" id="1411642"/>
    <lineage>
        <taxon>Eukaryota</taxon>
        <taxon>Viridiplantae</taxon>
        <taxon>Chlorophyta</taxon>
        <taxon>Pyramimonadophyceae</taxon>
        <taxon>Pyramimonadales</taxon>
        <taxon>Pyramimonadaceae</taxon>
        <taxon>Pyramimonas</taxon>
        <taxon>Pyramimonas incertae sedis</taxon>
    </lineage>
</organism>
<dbReference type="InterPro" id="IPR044243">
    <property type="entry name" value="FLU"/>
</dbReference>
<gene>
    <name evidence="3" type="ORF">POBO1169_LOCUS17656</name>
</gene>
<evidence type="ECO:0008006" key="4">
    <source>
        <dbReference type="Google" id="ProtNLM"/>
    </source>
</evidence>
<dbReference type="InterPro" id="IPR011990">
    <property type="entry name" value="TPR-like_helical_dom_sf"/>
</dbReference>
<protein>
    <recommendedName>
        <fullName evidence="4">Protein FLUORESCENT IN BLUE LIGHT, chloroplastic</fullName>
    </recommendedName>
</protein>
<dbReference type="SMART" id="SM00028">
    <property type="entry name" value="TPR"/>
    <property type="match status" value="3"/>
</dbReference>
<evidence type="ECO:0000256" key="2">
    <source>
        <dbReference type="SAM" id="MobiDB-lite"/>
    </source>
</evidence>
<dbReference type="SUPFAM" id="SSF48452">
    <property type="entry name" value="TPR-like"/>
    <property type="match status" value="1"/>
</dbReference>
<evidence type="ECO:0000256" key="1">
    <source>
        <dbReference type="SAM" id="Coils"/>
    </source>
</evidence>
<dbReference type="AlphaFoldDB" id="A0A7S0RSJ9"/>
<dbReference type="EMBL" id="HBFA01035235">
    <property type="protein sequence ID" value="CAD8686338.1"/>
    <property type="molecule type" value="Transcribed_RNA"/>
</dbReference>
<evidence type="ECO:0000313" key="3">
    <source>
        <dbReference type="EMBL" id="CAD8686338.1"/>
    </source>
</evidence>
<dbReference type="PANTHER" id="PTHR47310">
    <property type="entry name" value="PROTEIN FLUORESCENT IN BLUE LIGHT, CHLOROPLASTIC"/>
    <property type="match status" value="1"/>
</dbReference>
<sequence>MIATAASPSVCTHSRVSTFATGGKPVRAKAAVGKPSKGTSLSKGRVQASVGHQGENKAKDATRTGTLFTAATATMLASLPQPVFAAIDSVFSRDFNVSFMGMTVDHKIIIELIVLGQFVGFIGATVSGIEARKRKAEVEFLNNKLLEVNKELRKELREGKAGQYRSPKVTAIQKEGLTEEQNMARECVVTLMRNGKQLLKQKDAKESRHCFEQSLTAIENAGSALESPWKAYRKTYRGLGAAYQLEGRNKDALGCMQKVLKLCEEHNDQECKGDTLGVIADIYTDLGEIELAAKFYDEYIQMLYSLENAEA</sequence>
<accession>A0A7S0RSJ9</accession>
<dbReference type="Pfam" id="PF13424">
    <property type="entry name" value="TPR_12"/>
    <property type="match status" value="1"/>
</dbReference>
<dbReference type="InterPro" id="IPR019734">
    <property type="entry name" value="TPR_rpt"/>
</dbReference>